<proteinExistence type="predicted"/>
<dbReference type="InterPro" id="IPR052810">
    <property type="entry name" value="Plant_NAT"/>
</dbReference>
<dbReference type="Pfam" id="PF00583">
    <property type="entry name" value="Acetyltransf_1"/>
    <property type="match status" value="1"/>
</dbReference>
<dbReference type="PANTHER" id="PTHR47370:SF4">
    <property type="entry name" value="N-ACETYLTRANSFERASE HLS1-LIKE-RELATED"/>
    <property type="match status" value="1"/>
</dbReference>
<dbReference type="InterPro" id="IPR000182">
    <property type="entry name" value="GNAT_dom"/>
</dbReference>
<dbReference type="EMBL" id="JAYMYQ010000001">
    <property type="protein sequence ID" value="KAK7363482.1"/>
    <property type="molecule type" value="Genomic_DNA"/>
</dbReference>
<feature type="domain" description="N-acetyltransferase" evidence="1">
    <location>
        <begin position="51"/>
        <end position="253"/>
    </location>
</feature>
<dbReference type="Proteomes" id="UP001367508">
    <property type="component" value="Unassembled WGS sequence"/>
</dbReference>
<evidence type="ECO:0000313" key="3">
    <source>
        <dbReference type="Proteomes" id="UP001367508"/>
    </source>
</evidence>
<dbReference type="GO" id="GO:0016747">
    <property type="term" value="F:acyltransferase activity, transferring groups other than amino-acyl groups"/>
    <property type="evidence" value="ECO:0007669"/>
    <property type="project" value="InterPro"/>
</dbReference>
<organism evidence="2 3">
    <name type="scientific">Canavalia gladiata</name>
    <name type="common">Sword bean</name>
    <name type="synonym">Dolichos gladiatus</name>
    <dbReference type="NCBI Taxonomy" id="3824"/>
    <lineage>
        <taxon>Eukaryota</taxon>
        <taxon>Viridiplantae</taxon>
        <taxon>Streptophyta</taxon>
        <taxon>Embryophyta</taxon>
        <taxon>Tracheophyta</taxon>
        <taxon>Spermatophyta</taxon>
        <taxon>Magnoliopsida</taxon>
        <taxon>eudicotyledons</taxon>
        <taxon>Gunneridae</taxon>
        <taxon>Pentapetalae</taxon>
        <taxon>rosids</taxon>
        <taxon>fabids</taxon>
        <taxon>Fabales</taxon>
        <taxon>Fabaceae</taxon>
        <taxon>Papilionoideae</taxon>
        <taxon>50 kb inversion clade</taxon>
        <taxon>NPAAA clade</taxon>
        <taxon>indigoferoid/millettioid clade</taxon>
        <taxon>Phaseoleae</taxon>
        <taxon>Canavalia</taxon>
    </lineage>
</organism>
<evidence type="ECO:0000313" key="2">
    <source>
        <dbReference type="EMBL" id="KAK7363482.1"/>
    </source>
</evidence>
<dbReference type="SUPFAM" id="SSF55729">
    <property type="entry name" value="Acyl-CoA N-acyltransferases (Nat)"/>
    <property type="match status" value="1"/>
</dbReference>
<evidence type="ECO:0000259" key="1">
    <source>
        <dbReference type="PROSITE" id="PS51186"/>
    </source>
</evidence>
<dbReference type="AlphaFoldDB" id="A0AAN9R8V2"/>
<reference evidence="2 3" key="1">
    <citation type="submission" date="2024-01" db="EMBL/GenBank/DDBJ databases">
        <title>The genomes of 5 underutilized Papilionoideae crops provide insights into root nodulation and disease resistanc.</title>
        <authorList>
            <person name="Jiang F."/>
        </authorList>
    </citation>
    <scope>NUCLEOTIDE SEQUENCE [LARGE SCALE GENOMIC DNA]</scope>
    <source>
        <strain evidence="2">LVBAO_FW01</strain>
        <tissue evidence="2">Leaves</tissue>
    </source>
</reference>
<keyword evidence="3" id="KW-1185">Reference proteome</keyword>
<dbReference type="InterPro" id="IPR016181">
    <property type="entry name" value="Acyl_CoA_acyltransferase"/>
</dbReference>
<accession>A0AAN9R8V2</accession>
<protein>
    <recommendedName>
        <fullName evidence="1">N-acetyltransferase domain-containing protein</fullName>
    </recommendedName>
</protein>
<dbReference type="Gene3D" id="3.40.630.30">
    <property type="match status" value="1"/>
</dbReference>
<comment type="caution">
    <text evidence="2">The sequence shown here is derived from an EMBL/GenBank/DDBJ whole genome shotgun (WGS) entry which is preliminary data.</text>
</comment>
<sequence>MVGSEPNQERSNLRKEIFSFPISQPTSSASLASFSKGGEEMVDTHSIESKVLIREFDEDRDVKVVGKLERNCEIGTKKGVSIFTNMMGDPLSRIRFYPLHVMLVAELLENRELVGVVRGCIKSMRTSSKSLLKIGCVLGLRVSPTHRRKGIGLKLVTSVEEWMLKNGAEYAFLAIEKNNEISRNLFTNKCKYVNLSSLVIFVHPISFPAKHISKDIQIEKVNIDQAISLYRRTSMAKELYPLDMDVILKEKLSLGTWVSYYKEEGWHNLERKVESEEIITNKITSSWIIFSIWNTCETYKLQLKKSQLLGFLHTTLNHARDKIFPCLRMSVSGSLCRTFGFLFLYGLHGEGENLGELMESIWRFTLRLGENFKDCRVVITELGFGDPLVNHVPQITSMSRIDDIWCAKILSNNNDEKDELLIKKQIGNVFVDPRDF</sequence>
<dbReference type="PROSITE" id="PS51186">
    <property type="entry name" value="GNAT"/>
    <property type="match status" value="1"/>
</dbReference>
<dbReference type="PANTHER" id="PTHR47370">
    <property type="entry name" value="ACYL-COA N-ACYLTRANSFERASES (NAT) SUPERFAMILY PROTEIN"/>
    <property type="match status" value="1"/>
</dbReference>
<name>A0AAN9R8V2_CANGL</name>
<gene>
    <name evidence="2" type="ORF">VNO77_05626</name>
</gene>
<dbReference type="CDD" id="cd04301">
    <property type="entry name" value="NAT_SF"/>
    <property type="match status" value="1"/>
</dbReference>